<evidence type="ECO:0000313" key="2">
    <source>
        <dbReference type="EMBL" id="GLD52805.1"/>
    </source>
</evidence>
<name>A0AAD3MFU3_LATJO</name>
<reference evidence="2" key="1">
    <citation type="submission" date="2022-08" db="EMBL/GenBank/DDBJ databases">
        <title>Genome sequencing of akame (Lates japonicus).</title>
        <authorList>
            <person name="Hashiguchi Y."/>
            <person name="Takahashi H."/>
        </authorList>
    </citation>
    <scope>NUCLEOTIDE SEQUENCE</scope>
    <source>
        <strain evidence="2">Kochi</strain>
    </source>
</reference>
<organism evidence="2 3">
    <name type="scientific">Lates japonicus</name>
    <name type="common">Japanese lates</name>
    <dbReference type="NCBI Taxonomy" id="270547"/>
    <lineage>
        <taxon>Eukaryota</taxon>
        <taxon>Metazoa</taxon>
        <taxon>Chordata</taxon>
        <taxon>Craniata</taxon>
        <taxon>Vertebrata</taxon>
        <taxon>Euteleostomi</taxon>
        <taxon>Actinopterygii</taxon>
        <taxon>Neopterygii</taxon>
        <taxon>Teleostei</taxon>
        <taxon>Neoteleostei</taxon>
        <taxon>Acanthomorphata</taxon>
        <taxon>Carangaria</taxon>
        <taxon>Carangaria incertae sedis</taxon>
        <taxon>Centropomidae</taxon>
        <taxon>Lates</taxon>
    </lineage>
</organism>
<dbReference type="AlphaFoldDB" id="A0AAD3MFU3"/>
<feature type="region of interest" description="Disordered" evidence="1">
    <location>
        <begin position="287"/>
        <end position="306"/>
    </location>
</feature>
<dbReference type="EMBL" id="BRZM01000015">
    <property type="protein sequence ID" value="GLD52805.1"/>
    <property type="molecule type" value="Genomic_DNA"/>
</dbReference>
<accession>A0AAD3MFU3</accession>
<protein>
    <submittedName>
        <fullName evidence="2">Uncharacterized protein</fullName>
    </submittedName>
</protein>
<evidence type="ECO:0000256" key="1">
    <source>
        <dbReference type="SAM" id="MobiDB-lite"/>
    </source>
</evidence>
<feature type="compositionally biased region" description="Basic and acidic residues" evidence="1">
    <location>
        <begin position="31"/>
        <end position="52"/>
    </location>
</feature>
<dbReference type="Proteomes" id="UP001279410">
    <property type="component" value="Unassembled WGS sequence"/>
</dbReference>
<evidence type="ECO:0000313" key="3">
    <source>
        <dbReference type="Proteomes" id="UP001279410"/>
    </source>
</evidence>
<gene>
    <name evidence="2" type="ORF">AKAME5_000564600</name>
</gene>
<feature type="region of interest" description="Disordered" evidence="1">
    <location>
        <begin position="31"/>
        <end position="58"/>
    </location>
</feature>
<proteinExistence type="predicted"/>
<keyword evidence="3" id="KW-1185">Reference proteome</keyword>
<sequence>MADYRHITPVVYAAPGQLGAVECFLLQEPRKSREEVDREIQERSSEAEDKKGTAQHPFRASMELVKPENGQQPLPELADSGGFLCESTEGNLLLAEHMICNPYTPDTEGQTGWGESEESWENHTTSPLTASCLLLHSLGKQVTPNPLLPCQAEAGEEDEEEEGDKGCSSMHTIQEGKLSTGSDGIKQQPDSRLGCRVRTAWTRWVSLWLKRKFTFKTFTNQNLTNPKESTKTSFRGLWRWLTFRHLLLHNGSEHPHLEAGDLHIGQSAVQSVHPRFTSSSTMLRNSFLDDGEDRGVGTPSFETRLNPLELPASDTSQVFRDSENKRDENRPPGSWDMFRALHYFTTPKLRASFGKELYSDMEELLVEDEDDDGSEDTDSD</sequence>
<feature type="compositionally biased region" description="Basic and acidic residues" evidence="1">
    <location>
        <begin position="320"/>
        <end position="330"/>
    </location>
</feature>
<feature type="region of interest" description="Disordered" evidence="1">
    <location>
        <begin position="312"/>
        <end position="332"/>
    </location>
</feature>
<comment type="caution">
    <text evidence="2">The sequence shown here is derived from an EMBL/GenBank/DDBJ whole genome shotgun (WGS) entry which is preliminary data.</text>
</comment>